<evidence type="ECO:0000259" key="1">
    <source>
        <dbReference type="Pfam" id="PF12706"/>
    </source>
</evidence>
<dbReference type="GO" id="GO:0070290">
    <property type="term" value="F:N-acylphosphatidylethanolamine-specific phospholipase D activity"/>
    <property type="evidence" value="ECO:0007669"/>
    <property type="project" value="UniProtKB-EC"/>
</dbReference>
<proteinExistence type="predicted"/>
<dbReference type="EC" id="3.1.4.54" evidence="2"/>
<accession>A0A8S3UFD9</accession>
<keyword evidence="2" id="KW-0378">Hydrolase</keyword>
<dbReference type="EMBL" id="CAJPWZ010002747">
    <property type="protein sequence ID" value="CAG2244715.1"/>
    <property type="molecule type" value="Genomic_DNA"/>
</dbReference>
<dbReference type="SUPFAM" id="SSF56281">
    <property type="entry name" value="Metallo-hydrolase/oxidoreductase"/>
    <property type="match status" value="1"/>
</dbReference>
<feature type="domain" description="Metallo-beta-lactamase" evidence="1">
    <location>
        <begin position="118"/>
        <end position="319"/>
    </location>
</feature>
<dbReference type="PANTHER" id="PTHR15032">
    <property type="entry name" value="N-ACYL-PHOSPHATIDYLETHANOLAMINE-HYDROLYZING PHOSPHOLIPASE D"/>
    <property type="match status" value="1"/>
</dbReference>
<comment type="caution">
    <text evidence="2">The sequence shown here is derived from an EMBL/GenBank/DDBJ whole genome shotgun (WGS) entry which is preliminary data.</text>
</comment>
<keyword evidence="3" id="KW-1185">Reference proteome</keyword>
<organism evidence="2 3">
    <name type="scientific">Mytilus edulis</name>
    <name type="common">Blue mussel</name>
    <dbReference type="NCBI Taxonomy" id="6550"/>
    <lineage>
        <taxon>Eukaryota</taxon>
        <taxon>Metazoa</taxon>
        <taxon>Spiralia</taxon>
        <taxon>Lophotrochozoa</taxon>
        <taxon>Mollusca</taxon>
        <taxon>Bivalvia</taxon>
        <taxon>Autobranchia</taxon>
        <taxon>Pteriomorphia</taxon>
        <taxon>Mytilida</taxon>
        <taxon>Mytiloidea</taxon>
        <taxon>Mytilidae</taxon>
        <taxon>Mytilinae</taxon>
        <taxon>Mytilus</taxon>
    </lineage>
</organism>
<dbReference type="AlphaFoldDB" id="A0A8S3UFD9"/>
<dbReference type="GO" id="GO:0005737">
    <property type="term" value="C:cytoplasm"/>
    <property type="evidence" value="ECO:0007669"/>
    <property type="project" value="TreeGrafter"/>
</dbReference>
<evidence type="ECO:0000313" key="2">
    <source>
        <dbReference type="EMBL" id="CAG2244715.1"/>
    </source>
</evidence>
<dbReference type="InterPro" id="IPR036866">
    <property type="entry name" value="RibonucZ/Hydroxyglut_hydro"/>
</dbReference>
<dbReference type="Proteomes" id="UP000683360">
    <property type="component" value="Unassembled WGS sequence"/>
</dbReference>
<dbReference type="PANTHER" id="PTHR15032:SF4">
    <property type="entry name" value="N-ACYL-PHOSPHATIDYLETHANOLAMINE-HYDROLYZING PHOSPHOLIPASE D"/>
    <property type="match status" value="1"/>
</dbReference>
<dbReference type="Gene3D" id="3.60.15.10">
    <property type="entry name" value="Ribonuclease Z/Hydroxyacylglutathione hydrolase-like"/>
    <property type="match status" value="1"/>
</dbReference>
<dbReference type="InterPro" id="IPR001279">
    <property type="entry name" value="Metallo-B-lactamas"/>
</dbReference>
<evidence type="ECO:0000313" key="3">
    <source>
        <dbReference type="Proteomes" id="UP000683360"/>
    </source>
</evidence>
<reference evidence="2" key="1">
    <citation type="submission" date="2021-03" db="EMBL/GenBank/DDBJ databases">
        <authorList>
            <person name="Bekaert M."/>
        </authorList>
    </citation>
    <scope>NUCLEOTIDE SEQUENCE</scope>
</reference>
<dbReference type="OrthoDB" id="332863at2759"/>
<protein>
    <submittedName>
        <fullName evidence="2">NAPEPLD</fullName>
        <ecNumber evidence="2">3.1.4.54</ecNumber>
    </submittedName>
</protein>
<gene>
    <name evidence="2" type="ORF">MEDL_56795</name>
</gene>
<dbReference type="Pfam" id="PF12706">
    <property type="entry name" value="Lactamase_B_2"/>
    <property type="match status" value="1"/>
</dbReference>
<name>A0A8S3UFD9_MYTED</name>
<sequence length="384" mass="43776">MACCKENERTDFDDMAESDPFKKNAPIRKKGLFGYGVSYNNPASWTDWYKPGAYSFLKMKLTEKNEAGIPNEEVLNRELPVHKLDEEGKEKLKNPKVPIQFMWIGHATFLVQFDGLTVLADPVFLERCSPVQFAGPYRYRPVPCEIKDIPKIDAVIVSHNHYDHLEHDAVEKLNTKFQDIKWYVPEGTGSWFERYNCQNVKEMTWWDEDDVKIGGKEVKFCCVPAQHWSQRTATDAMKSLWCGWVIKSKDSHTFYYSGDTGYCPVFKTIGEKYGPIDLSAIPIGCYAPRYFMKPQHINPEEAVKVHTEVGSKCSVAIHWGTFNGLGSHEFYLEPKTLLEKAVSKAMEGNKNFGKFSTVEHGAIIPIKSNQDTTNDSKDDDGAKL</sequence>